<dbReference type="Proteomes" id="UP000316958">
    <property type="component" value="Unassembled WGS sequence"/>
</dbReference>
<proteinExistence type="predicted"/>
<evidence type="ECO:0000259" key="1">
    <source>
        <dbReference type="SMART" id="SM00723"/>
    </source>
</evidence>
<dbReference type="Pfam" id="PF03782">
    <property type="entry name" value="AMOP"/>
    <property type="match status" value="1"/>
</dbReference>
<dbReference type="SMART" id="SM00723">
    <property type="entry name" value="AMOP"/>
    <property type="match status" value="1"/>
</dbReference>
<evidence type="ECO:0000313" key="3">
    <source>
        <dbReference type="Proteomes" id="UP000316958"/>
    </source>
</evidence>
<sequence>MFSYLKSFLVSHASKLILLLLVGVPVVTTVSVIISNQIAKKEPIDLQPEEVVRRLQEDYPGWQDKLFACPCTEDEIIQQRKINAKSYPLTPSNAAERQLEMSYHPGAKGFYRSAAPDEYRPEGRNDLYPLRPGQQCTYDENGRLITHGPAAGTPDAYGSNATDSYFFTSIGKGKVSGLHTTWDVDTYKKLGWREYHKIWKPNNGNSCLFNPSPEREQGLLELEKQAKAKLGLPRLLYKGEFTRQGINFYAEEWIDSIRVFKRDNLEGSPRTIYEIQKRLLRKEQGQQEYRERRKVWIQCSTQNPWMVYSNPLDNTDKSQNSDMRLQYLGPGTFVSMVAIPEYELYWGICHDSWGISYDFYYSPDVSKQYGYSPNLRDGYRYISQSELLEALYGDRSL</sequence>
<organism evidence="2 3">
    <name type="scientific">Microcystis aeruginosa Ma_QC_Ch_20071001_S25D</name>
    <dbReference type="NCBI Taxonomy" id="2486250"/>
    <lineage>
        <taxon>Bacteria</taxon>
        <taxon>Bacillati</taxon>
        <taxon>Cyanobacteriota</taxon>
        <taxon>Cyanophyceae</taxon>
        <taxon>Oscillatoriophycideae</taxon>
        <taxon>Chroococcales</taxon>
        <taxon>Microcystaceae</taxon>
        <taxon>Microcystis</taxon>
    </lineage>
</organism>
<dbReference type="AlphaFoldDB" id="A0A552FEH9"/>
<evidence type="ECO:0000313" key="2">
    <source>
        <dbReference type="EMBL" id="TRU45129.1"/>
    </source>
</evidence>
<name>A0A552FEH9_MICAE</name>
<dbReference type="InterPro" id="IPR005533">
    <property type="entry name" value="AMOP_dom"/>
</dbReference>
<accession>A0A552FEH9</accession>
<protein>
    <recommendedName>
        <fullName evidence="1">AMOP domain-containing protein</fullName>
    </recommendedName>
</protein>
<feature type="domain" description="AMOP" evidence="1">
    <location>
        <begin position="46"/>
        <end position="214"/>
    </location>
</feature>
<reference evidence="2 3" key="1">
    <citation type="submission" date="2019-01" db="EMBL/GenBank/DDBJ databases">
        <title>Coherence of Microcystis species and biogeography revealed through population genomics.</title>
        <authorList>
            <person name="Perez-Carrascal O.M."/>
            <person name="Terrat Y."/>
            <person name="Giani A."/>
            <person name="Fortin N."/>
            <person name="Tromas N."/>
            <person name="Shapiro B.J."/>
        </authorList>
    </citation>
    <scope>NUCLEOTIDE SEQUENCE [LARGE SCALE GENOMIC DNA]</scope>
    <source>
        <strain evidence="2">Ma_QC_Ch_20071001_S25D</strain>
    </source>
</reference>
<gene>
    <name evidence="2" type="ORF">EWV57_20985</name>
</gene>
<dbReference type="EMBL" id="SFBE01000350">
    <property type="protein sequence ID" value="TRU45129.1"/>
    <property type="molecule type" value="Genomic_DNA"/>
</dbReference>
<comment type="caution">
    <text evidence="2">The sequence shown here is derived from an EMBL/GenBank/DDBJ whole genome shotgun (WGS) entry which is preliminary data.</text>
</comment>